<evidence type="ECO:0000313" key="7">
    <source>
        <dbReference type="EMBL" id="CAK9218513.1"/>
    </source>
</evidence>
<dbReference type="Proteomes" id="UP001497512">
    <property type="component" value="Chromosome 3"/>
</dbReference>
<evidence type="ECO:0000313" key="8">
    <source>
        <dbReference type="Proteomes" id="UP001497512"/>
    </source>
</evidence>
<comment type="subcellular location">
    <subcellularLocation>
        <location evidence="1">Nucleus</location>
    </subcellularLocation>
</comment>
<dbReference type="Pfam" id="PF04874">
    <property type="entry name" value="Mak16"/>
    <property type="match status" value="1"/>
</dbReference>
<dbReference type="EMBL" id="OZ019895">
    <property type="protein sequence ID" value="CAK9218513.1"/>
    <property type="molecule type" value="Genomic_DNA"/>
</dbReference>
<evidence type="ECO:0000259" key="6">
    <source>
        <dbReference type="Pfam" id="PF01778"/>
    </source>
</evidence>
<comment type="similarity">
    <text evidence="2 4">Belongs to the MAK16 family.</text>
</comment>
<feature type="region of interest" description="Disordered" evidence="5">
    <location>
        <begin position="193"/>
        <end position="323"/>
    </location>
</feature>
<protein>
    <recommendedName>
        <fullName evidence="4">Protein MAK16 homolog</fullName>
    </recommendedName>
</protein>
<feature type="compositionally biased region" description="Acidic residues" evidence="5">
    <location>
        <begin position="241"/>
        <end position="255"/>
    </location>
</feature>
<feature type="domain" description="Ribosomal eL28/Mak16" evidence="6">
    <location>
        <begin position="6"/>
        <end position="118"/>
    </location>
</feature>
<organism evidence="7 8">
    <name type="scientific">Sphagnum troendelagicum</name>
    <dbReference type="NCBI Taxonomy" id="128251"/>
    <lineage>
        <taxon>Eukaryota</taxon>
        <taxon>Viridiplantae</taxon>
        <taxon>Streptophyta</taxon>
        <taxon>Embryophyta</taxon>
        <taxon>Bryophyta</taxon>
        <taxon>Sphagnophytina</taxon>
        <taxon>Sphagnopsida</taxon>
        <taxon>Sphagnales</taxon>
        <taxon>Sphagnaceae</taxon>
        <taxon>Sphagnum</taxon>
    </lineage>
</organism>
<reference evidence="7" key="1">
    <citation type="submission" date="2024-02" db="EMBL/GenBank/DDBJ databases">
        <authorList>
            <consortium name="ELIXIR-Norway"/>
            <consortium name="Elixir Norway"/>
        </authorList>
    </citation>
    <scope>NUCLEOTIDE SEQUENCE</scope>
</reference>
<evidence type="ECO:0000256" key="4">
    <source>
        <dbReference type="PIRNR" id="PIRNR003352"/>
    </source>
</evidence>
<evidence type="ECO:0000256" key="1">
    <source>
        <dbReference type="ARBA" id="ARBA00004123"/>
    </source>
</evidence>
<evidence type="ECO:0000256" key="3">
    <source>
        <dbReference type="ARBA" id="ARBA00023242"/>
    </source>
</evidence>
<evidence type="ECO:0000256" key="2">
    <source>
        <dbReference type="ARBA" id="ARBA00005514"/>
    </source>
</evidence>
<gene>
    <name evidence="7" type="ORF">CSSPTR1EN2_LOCUS14022</name>
</gene>
<name>A0ABP0UDJ4_9BRYO</name>
<dbReference type="Pfam" id="PF01778">
    <property type="entry name" value="Ribosomal_L28e"/>
    <property type="match status" value="1"/>
</dbReference>
<keyword evidence="8" id="KW-1185">Reference proteome</keyword>
<proteinExistence type="inferred from homology"/>
<feature type="compositionally biased region" description="Acidic residues" evidence="5">
    <location>
        <begin position="193"/>
        <end position="227"/>
    </location>
</feature>
<evidence type="ECO:0000256" key="5">
    <source>
        <dbReference type="SAM" id="MobiDB-lite"/>
    </source>
</evidence>
<sequence>MQADDVIWQVINHGHCSYKSKMKTQNFCRNEFNVTGLCNRSSCPLANSRYATIREHDGTLYLYIKSIERAHAPKDLWERVKLPRNYGKALELIDKYLAYWPKFLVHKNKQRLTKMTQYLIRMRKLALKVRPKIMTMPAKQVQREARREAKAETAALLEKNIEKELLQRLQTGTYGDIYNFPVKEYEKVLAMEEMEAADEEEEEAEPEVEYVEGYEMEEEEEEEDMEDFALGVNGSTHSDDENPEDEDDEDNDSAEEIDRNVWSKSNQATRPPKPPMVSTKRGVAGQNDSNPAAAAPKRRKRQQVQIEYEDEEQEQHAISNFAF</sequence>
<dbReference type="PIRSF" id="PIRSF003352">
    <property type="entry name" value="MAK16"/>
    <property type="match status" value="1"/>
</dbReference>
<dbReference type="PANTHER" id="PTHR23405">
    <property type="entry name" value="MAINTENANCE OF KILLER 16 MAK16 PROTEIN-RELATED"/>
    <property type="match status" value="1"/>
</dbReference>
<dbReference type="PANTHER" id="PTHR23405:SF4">
    <property type="entry name" value="PROTEIN MAK16 HOMOLOG"/>
    <property type="match status" value="1"/>
</dbReference>
<accession>A0ABP0UDJ4</accession>
<dbReference type="Gene3D" id="3.30.390.110">
    <property type="match status" value="1"/>
</dbReference>
<keyword evidence="3 4" id="KW-0539">Nucleus</keyword>
<dbReference type="InterPro" id="IPR006958">
    <property type="entry name" value="Mak16"/>
</dbReference>
<dbReference type="InterPro" id="IPR029004">
    <property type="entry name" value="Ribosomal_eL28/Mak16"/>
</dbReference>